<organism evidence="1 2">
    <name type="scientific">Catenuloplanes indicus</name>
    <dbReference type="NCBI Taxonomy" id="137267"/>
    <lineage>
        <taxon>Bacteria</taxon>
        <taxon>Bacillati</taxon>
        <taxon>Actinomycetota</taxon>
        <taxon>Actinomycetes</taxon>
        <taxon>Micromonosporales</taxon>
        <taxon>Micromonosporaceae</taxon>
        <taxon>Catenuloplanes</taxon>
    </lineage>
</organism>
<dbReference type="RefSeq" id="WP_307248480.1">
    <property type="nucleotide sequence ID" value="NZ_JAUSUZ010000001.1"/>
</dbReference>
<sequence>MTETAYSTDNPANAVHLRGPWQVVLSVEGQVLDTFDHVDATDEIDICICRGTAIPKNGGWPDTYSGDDEIELWTDLEYDEARVRWIQAQAMAAGLNAALAPATTFNTEQFTEIRNAVKEAAYARRLGENAVQALAWRTQAVLERRARAVSNAAAEAEKASA</sequence>
<dbReference type="EMBL" id="JAUSUZ010000001">
    <property type="protein sequence ID" value="MDQ0371571.1"/>
    <property type="molecule type" value="Genomic_DNA"/>
</dbReference>
<evidence type="ECO:0000313" key="1">
    <source>
        <dbReference type="EMBL" id="MDQ0371571.1"/>
    </source>
</evidence>
<protein>
    <submittedName>
        <fullName evidence="1">Uncharacterized protein</fullName>
    </submittedName>
</protein>
<dbReference type="Proteomes" id="UP001240236">
    <property type="component" value="Unassembled WGS sequence"/>
</dbReference>
<accession>A0AAE3W8H2</accession>
<keyword evidence="2" id="KW-1185">Reference proteome</keyword>
<evidence type="ECO:0000313" key="2">
    <source>
        <dbReference type="Proteomes" id="UP001240236"/>
    </source>
</evidence>
<comment type="caution">
    <text evidence="1">The sequence shown here is derived from an EMBL/GenBank/DDBJ whole genome shotgun (WGS) entry which is preliminary data.</text>
</comment>
<dbReference type="AlphaFoldDB" id="A0AAE3W8H2"/>
<gene>
    <name evidence="1" type="ORF">J2S42_008240</name>
</gene>
<name>A0AAE3W8H2_9ACTN</name>
<proteinExistence type="predicted"/>
<reference evidence="1 2" key="1">
    <citation type="submission" date="2023-07" db="EMBL/GenBank/DDBJ databases">
        <title>Sequencing the genomes of 1000 actinobacteria strains.</title>
        <authorList>
            <person name="Klenk H.-P."/>
        </authorList>
    </citation>
    <scope>NUCLEOTIDE SEQUENCE [LARGE SCALE GENOMIC DNA]</scope>
    <source>
        <strain evidence="1 2">DSM 44709</strain>
    </source>
</reference>